<dbReference type="STRING" id="1447883.A0A2B7XYQ4"/>
<comment type="caution">
    <text evidence="6">The sequence shown here is derived from an EMBL/GenBank/DDBJ whole genome shotgun (WGS) entry which is preliminary data.</text>
</comment>
<keyword evidence="7" id="KW-1185">Reference proteome</keyword>
<dbReference type="Proteomes" id="UP000224634">
    <property type="component" value="Unassembled WGS sequence"/>
</dbReference>
<dbReference type="InterPro" id="IPR013785">
    <property type="entry name" value="Aldolase_TIM"/>
</dbReference>
<dbReference type="FunFam" id="3.20.20.70:FF:000222">
    <property type="entry name" value="Raffinose synthase Sip1 protein"/>
    <property type="match status" value="1"/>
</dbReference>
<evidence type="ECO:0000256" key="4">
    <source>
        <dbReference type="ARBA" id="ARBA00049426"/>
    </source>
</evidence>
<keyword evidence="3" id="KW-0119">Carbohydrate metabolism</keyword>
<organism evidence="6 7">
    <name type="scientific">Polytolypa hystricis (strain UAMH7299)</name>
    <dbReference type="NCBI Taxonomy" id="1447883"/>
    <lineage>
        <taxon>Eukaryota</taxon>
        <taxon>Fungi</taxon>
        <taxon>Dikarya</taxon>
        <taxon>Ascomycota</taxon>
        <taxon>Pezizomycotina</taxon>
        <taxon>Eurotiomycetes</taxon>
        <taxon>Eurotiomycetidae</taxon>
        <taxon>Onygenales</taxon>
        <taxon>Onygenales incertae sedis</taxon>
        <taxon>Polytolypa</taxon>
    </lineage>
</organism>
<feature type="compositionally biased region" description="Basic and acidic residues" evidence="5">
    <location>
        <begin position="15"/>
        <end position="26"/>
    </location>
</feature>
<evidence type="ECO:0000256" key="1">
    <source>
        <dbReference type="ARBA" id="ARBA00001255"/>
    </source>
</evidence>
<dbReference type="Pfam" id="PF05691">
    <property type="entry name" value="Raffinose_syn"/>
    <property type="match status" value="1"/>
</dbReference>
<comment type="catalytic activity">
    <reaction evidence="4">
        <text>alpha-D-galactosyl-(1-&gt;3)-1D-myo-inositol + sucrose = raffinose + myo-inositol</text>
        <dbReference type="Rhea" id="RHEA:20161"/>
        <dbReference type="ChEBI" id="CHEBI:16634"/>
        <dbReference type="ChEBI" id="CHEBI:17268"/>
        <dbReference type="ChEBI" id="CHEBI:17505"/>
        <dbReference type="ChEBI" id="CHEBI:17992"/>
        <dbReference type="EC" id="2.4.1.82"/>
    </reaction>
</comment>
<dbReference type="OrthoDB" id="4664297at2759"/>
<accession>A0A2B7XYQ4</accession>
<dbReference type="InterPro" id="IPR017853">
    <property type="entry name" value="GH"/>
</dbReference>
<dbReference type="SUPFAM" id="SSF51445">
    <property type="entry name" value="(Trans)glycosidases"/>
    <property type="match status" value="1"/>
</dbReference>
<evidence type="ECO:0000256" key="3">
    <source>
        <dbReference type="ARBA" id="ARBA00023277"/>
    </source>
</evidence>
<dbReference type="PANTHER" id="PTHR31268">
    <property type="match status" value="1"/>
</dbReference>
<dbReference type="InterPro" id="IPR008811">
    <property type="entry name" value="Glycosyl_hydrolases_36"/>
</dbReference>
<gene>
    <name evidence="6" type="ORF">AJ80_06079</name>
</gene>
<sequence>MLGVVSSKPGNPDPRTQDETIAEHAQQKRPSQIKFVRPAQMGLFANVTCWPPLGQVTFLKRAKNQTGSGSTDKLRFTVVLQSARSLPEQPWDVSIWHNVKGDWEALPLEKRDPPFVPMECGNALSENCHSYTFSQDLDFPLTGKHSAFTVRYRIDEYSPWQWVNEQFGARDGDLVFEPVPTQLASSRSLGEFINDLNQSLQIESRMSESPGTLLWNVKGEVGPAQGAQSVAQSLEFGSPKDFMRNFSLVRIWSPWLAPRHGTDKFRLTEDGLLISFLLKGGEHLVLLAVSGVDNVTTVFQSGTNSEIIISAKNDNRRESKFQILAAVGSSFELANSAVIYEARKVMRPFSEPLVSTEVVVDALPGSPLGDDIVLVENEPKAQWMSSWYDGLAYCTWNALGQDLNEEKILNALDTLRTNGINIVNLIIDDNWQSLDNKGQSQFKRGWLEFEANRDGFPNGLKHTVNNIRRKHPNIQHIAVWHALMGYWGGISPDGEIAKTYKTKAVKKVEGVAGGTMLAVDPDDIRRFYNDLYSFLSSIGVDSVKTDAQFFLDLLEDPEDRARFTTAYQDAWTIATLRHFGEKAISCMSQTPQIIFHSQAPTNKPRILLRNSDDFFPDIPTSHPWHVFCNAHNSLLTRHLNVIPDWDMFQTSHPYASFHAAARCVSGGPIYITDVPGQHDLDVVKQMTATATDGGTIILRPSVLGRTMDEYHNYNEGHMLKVGTYTGWAKTGSGILGLFNVSSRKVSSLISILDFPGILPGSKDEYVIRAHSSGAITRIMLPAAQDSLLSVSLETRGWEILTVYPIRSFTLRDHNGNENADKESISNVAVLGLLGKMTGAAAIVSSDLRLMDNGRLKFDVNLKALGTLGLYISDLETKTVENNFMVMLSGVAVPQHTVRKSNTGCGPGGKANVLEIDIEAAWTEMGLSSGWLNEVVVHIFMS</sequence>
<dbReference type="GO" id="GO:0004557">
    <property type="term" value="F:alpha-galactosidase activity"/>
    <property type="evidence" value="ECO:0007669"/>
    <property type="project" value="UniProtKB-EC"/>
</dbReference>
<proteinExistence type="inferred from homology"/>
<evidence type="ECO:0000313" key="6">
    <source>
        <dbReference type="EMBL" id="PGH14075.1"/>
    </source>
</evidence>
<comment type="catalytic activity">
    <reaction evidence="1">
        <text>Hydrolysis of terminal, non-reducing alpha-D-galactose residues in alpha-D-galactosides, including galactose oligosaccharides, galactomannans and galactolipids.</text>
        <dbReference type="EC" id="3.2.1.22"/>
    </reaction>
</comment>
<comment type="similarity">
    <text evidence="2">Belongs to the glycosyl hydrolases 36 family.</text>
</comment>
<name>A0A2B7XYQ4_POLH7</name>
<reference evidence="6 7" key="1">
    <citation type="submission" date="2017-10" db="EMBL/GenBank/DDBJ databases">
        <title>Comparative genomics in systemic dimorphic fungi from Ajellomycetaceae.</title>
        <authorList>
            <person name="Munoz J.F."/>
            <person name="Mcewen J.G."/>
            <person name="Clay O.K."/>
            <person name="Cuomo C.A."/>
        </authorList>
    </citation>
    <scope>NUCLEOTIDE SEQUENCE [LARGE SCALE GENOMIC DNA]</scope>
    <source>
        <strain evidence="6 7">UAMH7299</strain>
    </source>
</reference>
<dbReference type="GO" id="GO:0047274">
    <property type="term" value="F:galactinol-sucrose galactosyltransferase activity"/>
    <property type="evidence" value="ECO:0007669"/>
    <property type="project" value="UniProtKB-EC"/>
</dbReference>
<dbReference type="Gene3D" id="3.20.20.70">
    <property type="entry name" value="Aldolase class I"/>
    <property type="match status" value="1"/>
</dbReference>
<protein>
    <submittedName>
        <fullName evidence="6">Uncharacterized protein</fullName>
    </submittedName>
</protein>
<evidence type="ECO:0000256" key="2">
    <source>
        <dbReference type="ARBA" id="ARBA00007240"/>
    </source>
</evidence>
<dbReference type="EMBL" id="PDNA01000097">
    <property type="protein sequence ID" value="PGH14075.1"/>
    <property type="molecule type" value="Genomic_DNA"/>
</dbReference>
<dbReference type="PANTHER" id="PTHR31268:SF32">
    <property type="entry name" value="GALACTINOL--SUCROSE GALACTOSYLTRANSFERASE 2-RELATED"/>
    <property type="match status" value="1"/>
</dbReference>
<feature type="region of interest" description="Disordered" evidence="5">
    <location>
        <begin position="1"/>
        <end position="31"/>
    </location>
</feature>
<evidence type="ECO:0000313" key="7">
    <source>
        <dbReference type="Proteomes" id="UP000224634"/>
    </source>
</evidence>
<evidence type="ECO:0000256" key="5">
    <source>
        <dbReference type="SAM" id="MobiDB-lite"/>
    </source>
</evidence>
<dbReference type="AlphaFoldDB" id="A0A2B7XYQ4"/>